<gene>
    <name evidence="3" type="ORF">PV327_010490</name>
</gene>
<name>A0AA39FSE3_MICHY</name>
<dbReference type="PANTHER" id="PTHR31516">
    <property type="entry name" value="STABILIZER OF AXONEMAL MICROTUBULES 2"/>
    <property type="match status" value="1"/>
</dbReference>
<reference evidence="3" key="1">
    <citation type="journal article" date="2023" name="bioRxiv">
        <title>Scaffold-level genome assemblies of two parasitoid biocontrol wasps reveal the parthenogenesis mechanism and an associated novel virus.</title>
        <authorList>
            <person name="Inwood S."/>
            <person name="Skelly J."/>
            <person name="Guhlin J."/>
            <person name="Harrop T."/>
            <person name="Goldson S."/>
            <person name="Dearden P."/>
        </authorList>
    </citation>
    <scope>NUCLEOTIDE SEQUENCE</scope>
    <source>
        <strain evidence="3">Lincoln</strain>
        <tissue evidence="3">Whole body</tissue>
    </source>
</reference>
<feature type="region of interest" description="Disordered" evidence="2">
    <location>
        <begin position="358"/>
        <end position="402"/>
    </location>
</feature>
<evidence type="ECO:0000313" key="3">
    <source>
        <dbReference type="EMBL" id="KAK0174756.1"/>
    </source>
</evidence>
<protein>
    <submittedName>
        <fullName evidence="3">Uncharacterized protein</fullName>
    </submittedName>
</protein>
<comment type="caution">
    <text evidence="3">The sequence shown here is derived from an EMBL/GenBank/DDBJ whole genome shotgun (WGS) entry which is preliminary data.</text>
</comment>
<dbReference type="InterPro" id="IPR033336">
    <property type="entry name" value="SAXO1/2"/>
</dbReference>
<accession>A0AA39FSE3</accession>
<dbReference type="GO" id="GO:0036126">
    <property type="term" value="C:sperm flagellum"/>
    <property type="evidence" value="ECO:0007669"/>
    <property type="project" value="TreeGrafter"/>
</dbReference>
<reference evidence="3" key="2">
    <citation type="submission" date="2023-03" db="EMBL/GenBank/DDBJ databases">
        <authorList>
            <person name="Inwood S.N."/>
            <person name="Skelly J.G."/>
            <person name="Guhlin J."/>
            <person name="Harrop T.W.R."/>
            <person name="Goldson S.G."/>
            <person name="Dearden P.K."/>
        </authorList>
    </citation>
    <scope>NUCLEOTIDE SEQUENCE</scope>
    <source>
        <strain evidence="3">Lincoln</strain>
        <tissue evidence="3">Whole body</tissue>
    </source>
</reference>
<dbReference type="GO" id="GO:0005879">
    <property type="term" value="C:axonemal microtubule"/>
    <property type="evidence" value="ECO:0007669"/>
    <property type="project" value="TreeGrafter"/>
</dbReference>
<organism evidence="3 4">
    <name type="scientific">Microctonus hyperodae</name>
    <name type="common">Parasitoid wasp</name>
    <dbReference type="NCBI Taxonomy" id="165561"/>
    <lineage>
        <taxon>Eukaryota</taxon>
        <taxon>Metazoa</taxon>
        <taxon>Ecdysozoa</taxon>
        <taxon>Arthropoda</taxon>
        <taxon>Hexapoda</taxon>
        <taxon>Insecta</taxon>
        <taxon>Pterygota</taxon>
        <taxon>Neoptera</taxon>
        <taxon>Endopterygota</taxon>
        <taxon>Hymenoptera</taxon>
        <taxon>Apocrita</taxon>
        <taxon>Ichneumonoidea</taxon>
        <taxon>Braconidae</taxon>
        <taxon>Euphorinae</taxon>
        <taxon>Microctonus</taxon>
    </lineage>
</organism>
<feature type="region of interest" description="Disordered" evidence="2">
    <location>
        <begin position="416"/>
        <end position="439"/>
    </location>
</feature>
<dbReference type="GO" id="GO:0008017">
    <property type="term" value="F:microtubule binding"/>
    <property type="evidence" value="ECO:0007669"/>
    <property type="project" value="InterPro"/>
</dbReference>
<feature type="compositionally biased region" description="Low complexity" evidence="2">
    <location>
        <begin position="421"/>
        <end position="439"/>
    </location>
</feature>
<evidence type="ECO:0000313" key="4">
    <source>
        <dbReference type="Proteomes" id="UP001168972"/>
    </source>
</evidence>
<keyword evidence="4" id="KW-1185">Reference proteome</keyword>
<dbReference type="EMBL" id="JAQQBR010000006">
    <property type="protein sequence ID" value="KAK0174756.1"/>
    <property type="molecule type" value="Genomic_DNA"/>
</dbReference>
<evidence type="ECO:0000256" key="1">
    <source>
        <dbReference type="ARBA" id="ARBA00008738"/>
    </source>
</evidence>
<dbReference type="Proteomes" id="UP001168972">
    <property type="component" value="Unassembled WGS sequence"/>
</dbReference>
<dbReference type="AlphaFoldDB" id="A0AA39FSE3"/>
<sequence>MEILPVPQPPRERPRSIITIKNAIGLGHDESCNCCCCSNPQPEQLKYIQPEIPKSFKPIKSYRRNEVPMEQNTTYKLSYWNGPTASALKPVLPQDSLTVGDGTMTDKTIHKLSYLGNWCVKRDPVFERKSPLRTAKQWIGSSPIQDDTTHKKDFTWKSIPISKPRKLSNNLYCPRAAMSGDTTYKLSYYGSNYRIPVKSFKPKITKEYKKNDVPFERYTTYRLSYWPNNSDQVRKPFDANKTTENILNANCTFGDNATYKSSERAKINPQWISKEPIENVTTHKHDFTCKCDKSNYTYTRPKDNLGFSSLPLECCTTHKLSYWPHDIINLVKDKPCKLKIDHKDPLDQCVVPMEEETTMSQSKSWSKNSEYHPSSPLNDENTTYHSSYTPPGTVEHLDYNESCPPMSDDTCEDLYNNNPLSQSSTSTDTQYYDASYGAM</sequence>
<comment type="similarity">
    <text evidence="1">Belongs to the FAM154 family.</text>
</comment>
<dbReference type="GO" id="GO:0036064">
    <property type="term" value="C:ciliary basal body"/>
    <property type="evidence" value="ECO:0007669"/>
    <property type="project" value="TreeGrafter"/>
</dbReference>
<feature type="compositionally biased region" description="Polar residues" evidence="2">
    <location>
        <begin position="358"/>
        <end position="390"/>
    </location>
</feature>
<dbReference type="GO" id="GO:0005814">
    <property type="term" value="C:centriole"/>
    <property type="evidence" value="ECO:0007669"/>
    <property type="project" value="TreeGrafter"/>
</dbReference>
<evidence type="ECO:0000256" key="2">
    <source>
        <dbReference type="SAM" id="MobiDB-lite"/>
    </source>
</evidence>
<dbReference type="PANTHER" id="PTHR31516:SF17">
    <property type="entry name" value="STABILIZER OF AXONEMAL MICROTUBULES 2"/>
    <property type="match status" value="1"/>
</dbReference>
<proteinExistence type="inferred from homology"/>